<protein>
    <submittedName>
        <fullName evidence="3">CDP-alcohol phosphatidyltransferase family protein</fullName>
    </submittedName>
    <submittedName>
        <fullName evidence="2">CDP-diacylglycerol--glycerol-3-phosphate 3-phosphatidyltransferase</fullName>
    </submittedName>
</protein>
<keyword evidence="1" id="KW-0472">Membrane</keyword>
<proteinExistence type="predicted"/>
<keyword evidence="1" id="KW-0812">Transmembrane</keyword>
<feature type="transmembrane region" description="Helical" evidence="1">
    <location>
        <begin position="31"/>
        <end position="50"/>
    </location>
</feature>
<dbReference type="OrthoDB" id="9785031at2"/>
<evidence type="ECO:0000313" key="4">
    <source>
        <dbReference type="Proteomes" id="UP000295270"/>
    </source>
</evidence>
<dbReference type="InterPro" id="IPR043130">
    <property type="entry name" value="CDP-OH_PTrfase_TM_dom"/>
</dbReference>
<evidence type="ECO:0000313" key="3">
    <source>
        <dbReference type="EMBL" id="TEB46332.1"/>
    </source>
</evidence>
<dbReference type="RefSeq" id="WP_132037618.1">
    <property type="nucleotide sequence ID" value="NZ_QWDN01000001.1"/>
</dbReference>
<reference evidence="2" key="3">
    <citation type="submission" date="2019-03" db="EMBL/GenBank/DDBJ databases">
        <authorList>
            <person name="Whitman W."/>
            <person name="Huntemann M."/>
            <person name="Clum A."/>
            <person name="Pillay M."/>
            <person name="Palaniappan K."/>
            <person name="Varghese N."/>
            <person name="Mikhailova N."/>
            <person name="Stamatis D."/>
            <person name="Reddy T."/>
            <person name="Daum C."/>
            <person name="Shapiro N."/>
            <person name="Ivanova N."/>
            <person name="Kyrpides N."/>
            <person name="Woyke T."/>
        </authorList>
    </citation>
    <scope>NUCLEOTIDE SEQUENCE</scope>
    <source>
        <strain evidence="2">P5626</strain>
    </source>
</reference>
<evidence type="ECO:0000313" key="5">
    <source>
        <dbReference type="Proteomes" id="UP000298340"/>
    </source>
</evidence>
<comment type="caution">
    <text evidence="3">The sequence shown here is derived from an EMBL/GenBank/DDBJ whole genome shotgun (WGS) entry which is preliminary data.</text>
</comment>
<dbReference type="Proteomes" id="UP000298340">
    <property type="component" value="Unassembled WGS sequence"/>
</dbReference>
<feature type="transmembrane region" description="Helical" evidence="1">
    <location>
        <begin position="70"/>
        <end position="87"/>
    </location>
</feature>
<dbReference type="Gene3D" id="1.20.120.1760">
    <property type="match status" value="1"/>
</dbReference>
<dbReference type="InterPro" id="IPR000462">
    <property type="entry name" value="CDP-OH_P_trans"/>
</dbReference>
<feature type="transmembrane region" description="Helical" evidence="1">
    <location>
        <begin position="93"/>
        <end position="111"/>
    </location>
</feature>
<keyword evidence="1" id="KW-1133">Transmembrane helix</keyword>
<keyword evidence="4" id="KW-1185">Reference proteome</keyword>
<feature type="transmembrane region" description="Helical" evidence="1">
    <location>
        <begin position="7"/>
        <end position="25"/>
    </location>
</feature>
<accession>A0A4Y7UL35</accession>
<dbReference type="AlphaFoldDB" id="A0A4Y7UL35"/>
<keyword evidence="3" id="KW-0808">Transferase</keyword>
<dbReference type="Pfam" id="PF01066">
    <property type="entry name" value="CDP-OH_P_transf"/>
    <property type="match status" value="1"/>
</dbReference>
<reference evidence="3 5" key="2">
    <citation type="journal article" date="2018" name="Syst. Appl. Microbiol.">
        <title>Flavobacterium circumlabens sp. nov. and Flavobacterium cupreum sp. nov., two psychrotrophic species isolated from Antarctic environmental samples.</title>
        <authorList>
            <person name="Kralova S."/>
            <person name="Busse H.J."/>
            <person name="Svec P."/>
            <person name="Maslanova I."/>
            <person name="Stankova E."/>
            <person name="Bartak M."/>
            <person name="Sedlacek I."/>
        </authorList>
    </citation>
    <scope>NUCLEOTIDE SEQUENCE [LARGE SCALE GENOMIC DNA]</scope>
    <source>
        <strain evidence="3 5">CCM 8828</strain>
    </source>
</reference>
<organism evidence="3 5">
    <name type="scientific">Flavobacterium circumlabens</name>
    <dbReference type="NCBI Taxonomy" id="2133765"/>
    <lineage>
        <taxon>Bacteria</taxon>
        <taxon>Pseudomonadati</taxon>
        <taxon>Bacteroidota</taxon>
        <taxon>Flavobacteriia</taxon>
        <taxon>Flavobacteriales</taxon>
        <taxon>Flavobacteriaceae</taxon>
        <taxon>Flavobacterium</taxon>
    </lineage>
</organism>
<feature type="transmembrane region" description="Helical" evidence="1">
    <location>
        <begin position="123"/>
        <end position="142"/>
    </location>
</feature>
<dbReference type="GO" id="GO:0016780">
    <property type="term" value="F:phosphotransferase activity, for other substituted phosphate groups"/>
    <property type="evidence" value="ECO:0007669"/>
    <property type="project" value="InterPro"/>
</dbReference>
<dbReference type="GO" id="GO:0016020">
    <property type="term" value="C:membrane"/>
    <property type="evidence" value="ECO:0007669"/>
    <property type="project" value="InterPro"/>
</dbReference>
<evidence type="ECO:0000256" key="1">
    <source>
        <dbReference type="SAM" id="Phobius"/>
    </source>
</evidence>
<dbReference type="EMBL" id="QWDN01000001">
    <property type="protein sequence ID" value="TEB46332.1"/>
    <property type="molecule type" value="Genomic_DNA"/>
</dbReference>
<evidence type="ECO:0000313" key="2">
    <source>
        <dbReference type="EMBL" id="TCN52469.1"/>
    </source>
</evidence>
<gene>
    <name evidence="3" type="ORF">D0809_00030</name>
    <name evidence="2" type="ORF">EV142_1107</name>
</gene>
<dbReference type="Proteomes" id="UP000295270">
    <property type="component" value="Unassembled WGS sequence"/>
</dbReference>
<sequence>MNTPQKLILLRLLLSPLILLIAWQLGTKGAVLILFLMYLGLISDILDGIIARKQNCSTEKLRRLDSQVDMIFWVSIGISSWLLYPELISENKYYIFTVFAMEGLCYVISIIKFQKETCTHAFLSKVWGLTLLFAFTSMIGFGHTGIPFAVAIIMAFISHADVILIILILPKWQHDIPSSYHAYLIRRGIGFKKNRFFNS</sequence>
<name>A0A4Y7UL35_9FLAO</name>
<reference evidence="2 4" key="1">
    <citation type="journal article" date="2015" name="Stand. Genomic Sci.">
        <title>Genomic Encyclopedia of Bacterial and Archaeal Type Strains, Phase III: the genomes of soil and plant-associated and newly described type strains.</title>
        <authorList>
            <person name="Whitman W.B."/>
            <person name="Woyke T."/>
            <person name="Klenk H.P."/>
            <person name="Zhou Y."/>
            <person name="Lilburn T.G."/>
            <person name="Beck B.J."/>
            <person name="De Vos P."/>
            <person name="Vandamme P."/>
            <person name="Eisen J.A."/>
            <person name="Garrity G."/>
            <person name="Hugenholtz P."/>
            <person name="Kyrpides N.C."/>
        </authorList>
    </citation>
    <scope>NUCLEOTIDE SEQUENCE [LARGE SCALE GENOMIC DNA]</scope>
    <source>
        <strain evidence="2 4">P5626</strain>
    </source>
</reference>
<dbReference type="EMBL" id="SLWA01000010">
    <property type="protein sequence ID" value="TCN52469.1"/>
    <property type="molecule type" value="Genomic_DNA"/>
</dbReference>
<dbReference type="GO" id="GO:0008654">
    <property type="term" value="P:phospholipid biosynthetic process"/>
    <property type="evidence" value="ECO:0007669"/>
    <property type="project" value="InterPro"/>
</dbReference>
<feature type="transmembrane region" description="Helical" evidence="1">
    <location>
        <begin position="148"/>
        <end position="169"/>
    </location>
</feature>